<feature type="region of interest" description="Disordered" evidence="1">
    <location>
        <begin position="1048"/>
        <end position="1095"/>
    </location>
</feature>
<accession>A0AAW1QAY6</accession>
<keyword evidence="3" id="KW-1185">Reference proteome</keyword>
<dbReference type="Gene3D" id="1.25.10.10">
    <property type="entry name" value="Leucine-rich Repeat Variant"/>
    <property type="match status" value="2"/>
</dbReference>
<dbReference type="SUPFAM" id="SSF48371">
    <property type="entry name" value="ARM repeat"/>
    <property type="match status" value="1"/>
</dbReference>
<feature type="region of interest" description="Disordered" evidence="1">
    <location>
        <begin position="896"/>
        <end position="954"/>
    </location>
</feature>
<evidence type="ECO:0000313" key="3">
    <source>
        <dbReference type="Proteomes" id="UP001438707"/>
    </source>
</evidence>
<sequence length="1095" mass="118998">MTLDRTASATNQNSAGELIKQLSSARISLSEHWDIAFAHSPRFKSSNPGELTGFAGYWFHFKGCEAYNNAVHTFQRALRCYSFSEDNSEIIYRHFHEEEPGADLPSTRRQDGLYETSVRKRLDNPYFSCSMKPTPAELQKGGHACFCWRCLSIEDAFLIRMTASLPPGHVAAKCNLPHPGLNDSLLLTQQTWGLEAILDDGICRWSMGPLYSTSTLQLVSNLYTREHYIRLKTAESLDMNGMPYPDPRSRLHEDPQEWLPDSHQSGFIQELIWDEDGQMIRLEERPSIWHPPKASDPTSRLIRYEDAVYAHYPAALPSATEQQQLATSSNLVRIEFGGRMRHVNEFRRVVLRFKVGGPLESLSYEWHAQFLNSSSGARLSCRPGGHTSPAQSPAFEPLSSSLNTRAEQQRHTPSSLPGSELTVVLAHSGFHKDARHQRPRGSHRNDLAAFSRFQIASALSLTFAFPDPRWISQEVQLLRMKPPLDSMALPISDAAKILDGLAVLLEQASDSLATESAEVLRAIIKTYPELAPEVGDADVVSALTIALKHGCEFLISDLQAAVVPALEASLGLLSAKDSGSFTAAATLAAPSIVSLFAPQQQLVAIPSLAPDTAKAAVRALCILAKDEDPEIQDILLAVEAIPVLTRLTASMVSDVKQLAAAALAALAEISSSQAMQQAIREAGDVFAATNRLTATATSSQLADLLVFLTNDVSSQANAQATTMVIGAYTDVRKLFMPPVNESGQSNLGKRLERMYSDCLASDDDTFIRRQSGFAGSVVDQLSAMRHQAQERALRLLADVTLEEQQCERIVMVAGIIPKLVAFLQKPENPTAATSPARMVAAYLGQLAARSLRLRSTILDAGATKTFAGLITRKQPKLAEIAALALAALQSRASESELADSAHEEDYADATVQQEAGEKPAQKRGLFRRAPKEKASPSKKDTKQPKQTREDMASGEMPSAEFLAMLNAQPSLYIPALVRLLASRLPGVVELAAASLAAYDISSGKGSSKLLTIMKEAQAASALMALIPLERLGQLDMVESQQEALAAEAAGTASKAQKPSRLSFPIIRGRSKSRDLKTQTEAAPVGHVSPISDGSG</sequence>
<feature type="compositionally biased region" description="Basic and acidic residues" evidence="1">
    <location>
        <begin position="929"/>
        <end position="951"/>
    </location>
</feature>
<protein>
    <submittedName>
        <fullName evidence="2">Uncharacterized protein</fullName>
    </submittedName>
</protein>
<dbReference type="AlphaFoldDB" id="A0AAW1QAY6"/>
<evidence type="ECO:0000313" key="2">
    <source>
        <dbReference type="EMBL" id="KAK9818837.1"/>
    </source>
</evidence>
<gene>
    <name evidence="2" type="ORF">WJX74_010622</name>
</gene>
<name>A0AAW1QAY6_9CHLO</name>
<evidence type="ECO:0000256" key="1">
    <source>
        <dbReference type="SAM" id="MobiDB-lite"/>
    </source>
</evidence>
<dbReference type="InterPro" id="IPR016024">
    <property type="entry name" value="ARM-type_fold"/>
</dbReference>
<organism evidence="2 3">
    <name type="scientific">Apatococcus lobatus</name>
    <dbReference type="NCBI Taxonomy" id="904363"/>
    <lineage>
        <taxon>Eukaryota</taxon>
        <taxon>Viridiplantae</taxon>
        <taxon>Chlorophyta</taxon>
        <taxon>core chlorophytes</taxon>
        <taxon>Trebouxiophyceae</taxon>
        <taxon>Chlorellales</taxon>
        <taxon>Chlorellaceae</taxon>
        <taxon>Apatococcus</taxon>
    </lineage>
</organism>
<reference evidence="2 3" key="1">
    <citation type="journal article" date="2024" name="Nat. Commun.">
        <title>Phylogenomics reveals the evolutionary origins of lichenization in chlorophyte algae.</title>
        <authorList>
            <person name="Puginier C."/>
            <person name="Libourel C."/>
            <person name="Otte J."/>
            <person name="Skaloud P."/>
            <person name="Haon M."/>
            <person name="Grisel S."/>
            <person name="Petersen M."/>
            <person name="Berrin J.G."/>
            <person name="Delaux P.M."/>
            <person name="Dal Grande F."/>
            <person name="Keller J."/>
        </authorList>
    </citation>
    <scope>NUCLEOTIDE SEQUENCE [LARGE SCALE GENOMIC DNA]</scope>
    <source>
        <strain evidence="2 3">SAG 2145</strain>
    </source>
</reference>
<dbReference type="EMBL" id="JALJOS010000054">
    <property type="protein sequence ID" value="KAK9818837.1"/>
    <property type="molecule type" value="Genomic_DNA"/>
</dbReference>
<proteinExistence type="predicted"/>
<dbReference type="InterPro" id="IPR011989">
    <property type="entry name" value="ARM-like"/>
</dbReference>
<feature type="region of interest" description="Disordered" evidence="1">
    <location>
        <begin position="377"/>
        <end position="397"/>
    </location>
</feature>
<comment type="caution">
    <text evidence="2">The sequence shown here is derived from an EMBL/GenBank/DDBJ whole genome shotgun (WGS) entry which is preliminary data.</text>
</comment>
<dbReference type="Proteomes" id="UP001438707">
    <property type="component" value="Unassembled WGS sequence"/>
</dbReference>